<organism evidence="2 3">
    <name type="scientific">Exilibacterium tricleocarpae</name>
    <dbReference type="NCBI Taxonomy" id="2591008"/>
    <lineage>
        <taxon>Bacteria</taxon>
        <taxon>Pseudomonadati</taxon>
        <taxon>Pseudomonadota</taxon>
        <taxon>Gammaproteobacteria</taxon>
        <taxon>Cellvibrionales</taxon>
        <taxon>Cellvibrionaceae</taxon>
        <taxon>Exilibacterium</taxon>
    </lineage>
</organism>
<proteinExistence type="predicted"/>
<dbReference type="AlphaFoldDB" id="A0A545T8L4"/>
<protein>
    <recommendedName>
        <fullName evidence="1">DUF7931 domain-containing protein</fullName>
    </recommendedName>
</protein>
<dbReference type="SUPFAM" id="SSF56024">
    <property type="entry name" value="Phospholipase D/nuclease"/>
    <property type="match status" value="1"/>
</dbReference>
<dbReference type="EMBL" id="VHSG01000018">
    <property type="protein sequence ID" value="TQV73535.1"/>
    <property type="molecule type" value="Genomic_DNA"/>
</dbReference>
<dbReference type="Pfam" id="PF25559">
    <property type="entry name" value="DUF7931"/>
    <property type="match status" value="1"/>
</dbReference>
<reference evidence="2 3" key="1">
    <citation type="submission" date="2019-06" db="EMBL/GenBank/DDBJ databases">
        <title>Whole genome sequence for Cellvibrionaceae sp. R142.</title>
        <authorList>
            <person name="Wang G."/>
        </authorList>
    </citation>
    <scope>NUCLEOTIDE SEQUENCE [LARGE SCALE GENOMIC DNA]</scope>
    <source>
        <strain evidence="2 3">R142</strain>
    </source>
</reference>
<sequence length="167" mass="19370">MTERVSSDPNLHLLGDLDAFRTHALEMTAHAQRSIDILSAELDFPLYNQEGFQQALSALARRSRNSRIRILVKSTQPMVEKGHLVAQLAQRLPSKLQIRRLNQPPQDDAMAYLIADRELLLYKNDEEQYQGFANYAARPEARRLLEEFTYLWEQQARPDPQLRLLTL</sequence>
<feature type="domain" description="DUF7931" evidence="1">
    <location>
        <begin position="18"/>
        <end position="165"/>
    </location>
</feature>
<dbReference type="RefSeq" id="WP_142905664.1">
    <property type="nucleotide sequence ID" value="NZ_ML660097.1"/>
</dbReference>
<dbReference type="InterPro" id="IPR057691">
    <property type="entry name" value="DUF7931"/>
</dbReference>
<dbReference type="OrthoDB" id="6080223at2"/>
<evidence type="ECO:0000259" key="1">
    <source>
        <dbReference type="Pfam" id="PF25559"/>
    </source>
</evidence>
<accession>A0A545T8L4</accession>
<evidence type="ECO:0000313" key="2">
    <source>
        <dbReference type="EMBL" id="TQV73535.1"/>
    </source>
</evidence>
<name>A0A545T8L4_9GAMM</name>
<gene>
    <name evidence="2" type="ORF">FKG94_17720</name>
</gene>
<keyword evidence="3" id="KW-1185">Reference proteome</keyword>
<comment type="caution">
    <text evidence="2">The sequence shown here is derived from an EMBL/GenBank/DDBJ whole genome shotgun (WGS) entry which is preliminary data.</text>
</comment>
<dbReference type="Proteomes" id="UP000319732">
    <property type="component" value="Unassembled WGS sequence"/>
</dbReference>
<evidence type="ECO:0000313" key="3">
    <source>
        <dbReference type="Proteomes" id="UP000319732"/>
    </source>
</evidence>